<evidence type="ECO:0000256" key="3">
    <source>
        <dbReference type="ARBA" id="ARBA00022801"/>
    </source>
</evidence>
<dbReference type="OrthoDB" id="9802795at2"/>
<dbReference type="EMBL" id="CP001275">
    <property type="protein sequence ID" value="ACM05278.1"/>
    <property type="molecule type" value="Genomic_DNA"/>
</dbReference>
<comment type="function">
    <text evidence="5">Bidirectionally degrades single-stranded DNA into large acid-insoluble oligonucleotides, which are then degraded further into small acid-soluble oligonucleotides.</text>
</comment>
<dbReference type="NCBIfam" id="TIGR00237">
    <property type="entry name" value="xseA"/>
    <property type="match status" value="1"/>
</dbReference>
<proteinExistence type="inferred from homology"/>
<keyword evidence="1 5" id="KW-0963">Cytoplasm</keyword>
<dbReference type="GO" id="GO:0003676">
    <property type="term" value="F:nucleic acid binding"/>
    <property type="evidence" value="ECO:0007669"/>
    <property type="project" value="InterPro"/>
</dbReference>
<comment type="subcellular location">
    <subcellularLocation>
        <location evidence="5 6">Cytoplasm</location>
    </subcellularLocation>
</comment>
<evidence type="ECO:0000313" key="10">
    <source>
        <dbReference type="Proteomes" id="UP000000447"/>
    </source>
</evidence>
<dbReference type="GO" id="GO:0008855">
    <property type="term" value="F:exodeoxyribonuclease VII activity"/>
    <property type="evidence" value="ECO:0007669"/>
    <property type="project" value="UniProtKB-UniRule"/>
</dbReference>
<feature type="domain" description="OB-fold nucleic acid binding" evidence="8">
    <location>
        <begin position="9"/>
        <end position="101"/>
    </location>
</feature>
<accession>B9L0Z0</accession>
<evidence type="ECO:0000256" key="5">
    <source>
        <dbReference type="HAMAP-Rule" id="MF_00378"/>
    </source>
</evidence>
<evidence type="ECO:0000259" key="7">
    <source>
        <dbReference type="Pfam" id="PF02601"/>
    </source>
</evidence>
<keyword evidence="4 5" id="KW-0269">Exonuclease</keyword>
<gene>
    <name evidence="5 9" type="primary">xseA</name>
    <name evidence="9" type="ordered locus">trd_1700</name>
</gene>
<evidence type="ECO:0000256" key="2">
    <source>
        <dbReference type="ARBA" id="ARBA00022722"/>
    </source>
</evidence>
<dbReference type="InterPro" id="IPR020579">
    <property type="entry name" value="Exonuc_VII_lsu_C"/>
</dbReference>
<comment type="catalytic activity">
    <reaction evidence="5 6">
        <text>Exonucleolytic cleavage in either 5'- to 3'- or 3'- to 5'-direction to yield nucleoside 5'-phosphates.</text>
        <dbReference type="EC" id="3.1.11.6"/>
    </reaction>
</comment>
<comment type="subunit">
    <text evidence="5">Heterooligomer composed of large and small subunits.</text>
</comment>
<dbReference type="EC" id="3.1.11.6" evidence="5"/>
<dbReference type="RefSeq" id="WP_015922643.1">
    <property type="nucleotide sequence ID" value="NC_011959.1"/>
</dbReference>
<dbReference type="GO" id="GO:0005737">
    <property type="term" value="C:cytoplasm"/>
    <property type="evidence" value="ECO:0007669"/>
    <property type="project" value="UniProtKB-SubCell"/>
</dbReference>
<evidence type="ECO:0000256" key="6">
    <source>
        <dbReference type="RuleBase" id="RU004355"/>
    </source>
</evidence>
<comment type="similarity">
    <text evidence="5 6">Belongs to the XseA family.</text>
</comment>
<evidence type="ECO:0000259" key="8">
    <source>
        <dbReference type="Pfam" id="PF13742"/>
    </source>
</evidence>
<dbReference type="Pfam" id="PF02601">
    <property type="entry name" value="Exonuc_VII_L"/>
    <property type="match status" value="1"/>
</dbReference>
<evidence type="ECO:0000256" key="1">
    <source>
        <dbReference type="ARBA" id="ARBA00022490"/>
    </source>
</evidence>
<name>B9L0Z0_THERP</name>
<dbReference type="GO" id="GO:0006308">
    <property type="term" value="P:DNA catabolic process"/>
    <property type="evidence" value="ECO:0007669"/>
    <property type="project" value="UniProtKB-UniRule"/>
</dbReference>
<organism evidence="9 10">
    <name type="scientific">Thermomicrobium roseum (strain ATCC 27502 / DSM 5159 / P-2)</name>
    <dbReference type="NCBI Taxonomy" id="309801"/>
    <lineage>
        <taxon>Bacteria</taxon>
        <taxon>Pseudomonadati</taxon>
        <taxon>Thermomicrobiota</taxon>
        <taxon>Thermomicrobia</taxon>
        <taxon>Thermomicrobiales</taxon>
        <taxon>Thermomicrobiaceae</taxon>
        <taxon>Thermomicrobium</taxon>
    </lineage>
</organism>
<dbReference type="AlphaFoldDB" id="B9L0Z0"/>
<dbReference type="Pfam" id="PF13742">
    <property type="entry name" value="tRNA_anti_2"/>
    <property type="match status" value="1"/>
</dbReference>
<dbReference type="CDD" id="cd04489">
    <property type="entry name" value="ExoVII_LU_OBF"/>
    <property type="match status" value="1"/>
</dbReference>
<dbReference type="KEGG" id="tro:trd_1700"/>
<dbReference type="HOGENOM" id="CLU_023625_3_1_0"/>
<evidence type="ECO:0000256" key="4">
    <source>
        <dbReference type="ARBA" id="ARBA00022839"/>
    </source>
</evidence>
<keyword evidence="2 5" id="KW-0540">Nuclease</keyword>
<dbReference type="InterPro" id="IPR003753">
    <property type="entry name" value="Exonuc_VII_L"/>
</dbReference>
<feature type="domain" description="Exonuclease VII large subunit C-terminal" evidence="7">
    <location>
        <begin position="125"/>
        <end position="329"/>
    </location>
</feature>
<keyword evidence="3 5" id="KW-0378">Hydrolase</keyword>
<dbReference type="PANTHER" id="PTHR30008:SF0">
    <property type="entry name" value="EXODEOXYRIBONUCLEASE 7 LARGE SUBUNIT"/>
    <property type="match status" value="1"/>
</dbReference>
<dbReference type="STRING" id="309801.trd_1700"/>
<dbReference type="InterPro" id="IPR025824">
    <property type="entry name" value="OB-fold_nuc-bd_dom"/>
</dbReference>
<dbReference type="eggNOG" id="COG1570">
    <property type="taxonomic scope" value="Bacteria"/>
</dbReference>
<sequence>MLPSEVIGVAALTRFIKDLLEEHPNLRLLRVRGEITNARTYASGHWYFNLREGEAILRCVLFRSQAQLLTYLPRDGDEAIASGSLGVYERDGVYQLYVEHLQPLGDGALRQQFERLKEKLEREGLFDQRRKRPLPLRPRCIAVVTSPHGAVWHDIQTILRRRYPYVHLLLAPARVQGDDAVETLIAALESVQLDGRAEVVIIARGGGSLEDLWCFNDERLARAIYASRIPVVSAIGHETDWTICDYVADLRAPTPSAAAELVTPHDRRTLVRQLVDLEERLEALATRRLVRTRDHVGQLQHRLHRAAPLHRMDNLRQRLDQSAQRIDRAILLRLARQRQHVQALGRELELLSPYGPLARGYLLAEDSASGEVVRSIRQVSLGQALRLHFSDGQAETIVRSIELSE</sequence>
<dbReference type="Proteomes" id="UP000000447">
    <property type="component" value="Chromosome"/>
</dbReference>
<evidence type="ECO:0000313" key="9">
    <source>
        <dbReference type="EMBL" id="ACM05278.1"/>
    </source>
</evidence>
<keyword evidence="10" id="KW-1185">Reference proteome</keyword>
<dbReference type="PANTHER" id="PTHR30008">
    <property type="entry name" value="EXODEOXYRIBONUCLEASE 7 LARGE SUBUNIT"/>
    <property type="match status" value="1"/>
</dbReference>
<reference evidence="9 10" key="1">
    <citation type="journal article" date="2009" name="PLoS ONE">
        <title>Complete genome sequence of the aerobic CO-oxidizing thermophile Thermomicrobium roseum.</title>
        <authorList>
            <person name="Wu D."/>
            <person name="Raymond J."/>
            <person name="Wu M."/>
            <person name="Chatterji S."/>
            <person name="Ren Q."/>
            <person name="Graham J.E."/>
            <person name="Bryant D.A."/>
            <person name="Robb F."/>
            <person name="Colman A."/>
            <person name="Tallon L.J."/>
            <person name="Badger J.H."/>
            <person name="Madupu R."/>
            <person name="Ward N.L."/>
            <person name="Eisen J.A."/>
        </authorList>
    </citation>
    <scope>NUCLEOTIDE SEQUENCE [LARGE SCALE GENOMIC DNA]</scope>
    <source>
        <strain evidence="10">ATCC 27502 / DSM 5159 / P-2</strain>
    </source>
</reference>
<dbReference type="HAMAP" id="MF_00378">
    <property type="entry name" value="Exonuc_7_L"/>
    <property type="match status" value="1"/>
</dbReference>
<protein>
    <recommendedName>
        <fullName evidence="5">Exodeoxyribonuclease 7 large subunit</fullName>
        <ecNumber evidence="5">3.1.11.6</ecNumber>
    </recommendedName>
    <alternativeName>
        <fullName evidence="5">Exodeoxyribonuclease VII large subunit</fullName>
        <shortName evidence="5">Exonuclease VII large subunit</shortName>
    </alternativeName>
</protein>
<dbReference type="GO" id="GO:0009318">
    <property type="term" value="C:exodeoxyribonuclease VII complex"/>
    <property type="evidence" value="ECO:0007669"/>
    <property type="project" value="UniProtKB-UniRule"/>
</dbReference>